<sequence length="139" mass="15075">MPRTQPVLGAVGIAVSNLNVSMDFYTKVLPFVDTGVSYDLPQFLEKVVALPAPNSGSSVVLMQWKTPRNTTNIPVKLALYVEDVHESMEKVRAYGNEILLEAGSGRIGTVSLPTGMARDPDGYILEFNPLSILSPKQAL</sequence>
<evidence type="ECO:0000259" key="1">
    <source>
        <dbReference type="PROSITE" id="PS51819"/>
    </source>
</evidence>
<dbReference type="OrthoDB" id="16820at2759"/>
<evidence type="ECO:0000313" key="2">
    <source>
        <dbReference type="EMBL" id="KAF1808996.1"/>
    </source>
</evidence>
<gene>
    <name evidence="2 4" type="ORF">P152DRAFT_461857</name>
</gene>
<dbReference type="Proteomes" id="UP000504638">
    <property type="component" value="Unplaced"/>
</dbReference>
<feature type="domain" description="VOC" evidence="1">
    <location>
        <begin position="7"/>
        <end position="130"/>
    </location>
</feature>
<protein>
    <recommendedName>
        <fullName evidence="1">VOC domain-containing protein</fullName>
    </recommendedName>
</protein>
<reference evidence="4" key="3">
    <citation type="submission" date="2025-04" db="UniProtKB">
        <authorList>
            <consortium name="RefSeq"/>
        </authorList>
    </citation>
    <scope>IDENTIFICATION</scope>
    <source>
        <strain evidence="4">CBS 781.70</strain>
    </source>
</reference>
<dbReference type="AlphaFoldDB" id="A0A6G1FTD4"/>
<organism evidence="2">
    <name type="scientific">Eremomyces bilateralis CBS 781.70</name>
    <dbReference type="NCBI Taxonomy" id="1392243"/>
    <lineage>
        <taxon>Eukaryota</taxon>
        <taxon>Fungi</taxon>
        <taxon>Dikarya</taxon>
        <taxon>Ascomycota</taxon>
        <taxon>Pezizomycotina</taxon>
        <taxon>Dothideomycetes</taxon>
        <taxon>Dothideomycetes incertae sedis</taxon>
        <taxon>Eremomycetales</taxon>
        <taxon>Eremomycetaceae</taxon>
        <taxon>Eremomyces</taxon>
    </lineage>
</organism>
<dbReference type="RefSeq" id="XP_033530627.1">
    <property type="nucleotide sequence ID" value="XM_033680214.1"/>
</dbReference>
<dbReference type="Gene3D" id="3.10.180.10">
    <property type="entry name" value="2,3-Dihydroxybiphenyl 1,2-Dioxygenase, domain 1"/>
    <property type="match status" value="1"/>
</dbReference>
<name>A0A6G1FTD4_9PEZI</name>
<accession>A0A6G1FTD4</accession>
<reference evidence="2 4" key="1">
    <citation type="submission" date="2020-01" db="EMBL/GenBank/DDBJ databases">
        <authorList>
            <consortium name="DOE Joint Genome Institute"/>
            <person name="Haridas S."/>
            <person name="Albert R."/>
            <person name="Binder M."/>
            <person name="Bloem J."/>
            <person name="Labutti K."/>
            <person name="Salamov A."/>
            <person name="Andreopoulos B."/>
            <person name="Baker S.E."/>
            <person name="Barry K."/>
            <person name="Bills G."/>
            <person name="Bluhm B.H."/>
            <person name="Cannon C."/>
            <person name="Castanera R."/>
            <person name="Culley D.E."/>
            <person name="Daum C."/>
            <person name="Ezra D."/>
            <person name="Gonzalez J.B."/>
            <person name="Henrissat B."/>
            <person name="Kuo A."/>
            <person name="Liang C."/>
            <person name="Lipzen A."/>
            <person name="Lutzoni F."/>
            <person name="Magnuson J."/>
            <person name="Mondo S."/>
            <person name="Nolan M."/>
            <person name="Ohm R."/>
            <person name="Pangilinan J."/>
            <person name="Park H.-J."/>
            <person name="Ramirez L."/>
            <person name="Alfaro M."/>
            <person name="Sun H."/>
            <person name="Tritt A."/>
            <person name="Yoshinaga Y."/>
            <person name="Zwiers L.-H."/>
            <person name="Turgeon B.G."/>
            <person name="Goodwin S.B."/>
            <person name="Spatafora J.W."/>
            <person name="Crous P.W."/>
            <person name="Grigoriev I.V."/>
        </authorList>
    </citation>
    <scope>NUCLEOTIDE SEQUENCE</scope>
    <source>
        <strain evidence="2 4">CBS 781.70</strain>
    </source>
</reference>
<dbReference type="SUPFAM" id="SSF54593">
    <property type="entry name" value="Glyoxalase/Bleomycin resistance protein/Dihydroxybiphenyl dioxygenase"/>
    <property type="match status" value="1"/>
</dbReference>
<dbReference type="InterPro" id="IPR037523">
    <property type="entry name" value="VOC_core"/>
</dbReference>
<dbReference type="EMBL" id="ML975176">
    <property type="protein sequence ID" value="KAF1808996.1"/>
    <property type="molecule type" value="Genomic_DNA"/>
</dbReference>
<reference evidence="4" key="2">
    <citation type="submission" date="2020-04" db="EMBL/GenBank/DDBJ databases">
        <authorList>
            <consortium name="NCBI Genome Project"/>
        </authorList>
    </citation>
    <scope>NUCLEOTIDE SEQUENCE</scope>
    <source>
        <strain evidence="4">CBS 781.70</strain>
    </source>
</reference>
<dbReference type="InterPro" id="IPR029068">
    <property type="entry name" value="Glyas_Bleomycin-R_OHBP_Dase"/>
</dbReference>
<dbReference type="Pfam" id="PF00903">
    <property type="entry name" value="Glyoxalase"/>
    <property type="match status" value="1"/>
</dbReference>
<proteinExistence type="predicted"/>
<keyword evidence="3" id="KW-1185">Reference proteome</keyword>
<evidence type="ECO:0000313" key="3">
    <source>
        <dbReference type="Proteomes" id="UP000504638"/>
    </source>
</evidence>
<evidence type="ECO:0000313" key="4">
    <source>
        <dbReference type="RefSeq" id="XP_033530627.1"/>
    </source>
</evidence>
<dbReference type="CDD" id="cd06587">
    <property type="entry name" value="VOC"/>
    <property type="match status" value="1"/>
</dbReference>
<dbReference type="GeneID" id="54420784"/>
<dbReference type="InterPro" id="IPR004360">
    <property type="entry name" value="Glyas_Fos-R_dOase_dom"/>
</dbReference>
<dbReference type="PROSITE" id="PS51819">
    <property type="entry name" value="VOC"/>
    <property type="match status" value="1"/>
</dbReference>